<sequence>MPELFWAHYSKHHLDAGDTRVLATSPTPGPGDALGDLVRSMYSMNPPTRRPVPAPLPIASFGPPAPVDGRPWLAMCLVEPAEGQYDASKRLFHRASFYALTHETAARRGVTYAGLLSVALDHPLPAPTPVPLPGGSGGRVARSVVDLGAAWCLATAAALLDGPVTVRPPESSGALARAEVLDAVMAFLPYGYRTSVLAATHAEPGPYRTRLSFAADGLDAPAPRSPEALAYHAVLEKLVLEHTAPTVVEFLAADPRPRDIDDPAATAGLADEVAALGASWAEAQAGRLAPEQARAWLTSGPDLPDGIAGLLLTAALHPWDDAARAWLATAWGGPVLAAVASALPGWPPDQAAAAVGLARDRGRLGDLADELVSSGTAFGLLYDTPDTLAWYEVLAAGSDLPGFADALRRVLDASDEVTAGSLKRVSRPGGDGGQDPEALARILAVAAARGRLDSVSQRGWEVLAVVAGHIAALGRLAAEVDGGCPLADVLRSVAHERVLLADGLTAGAAGRYLAEFLAACRTLADAGWPSPTVADVAEAAVVRWRDRPDAAAWALLLAAGDHDRDTVAACVVEAVRDRPELLDGAGPWDQVEDLAPALRALRAARVLAEMLSVPDMPPAQVGDACRAAVTAGMPATDVLAEVRSWPAAADPPNLDAVLWGMASDLADYFVFAHAVWSAAGWPAGARHRAWSCAVADRRLAEAATHIEFARGVHGWERRDDG</sequence>
<keyword evidence="2" id="KW-1185">Reference proteome</keyword>
<protein>
    <submittedName>
        <fullName evidence="1">Uncharacterized protein</fullName>
    </submittedName>
</protein>
<dbReference type="RefSeq" id="WP_133907923.1">
    <property type="nucleotide sequence ID" value="NZ_SOCP01000021.1"/>
</dbReference>
<name>A0A4R7V0P6_9PSEU</name>
<evidence type="ECO:0000313" key="2">
    <source>
        <dbReference type="Proteomes" id="UP000294927"/>
    </source>
</evidence>
<dbReference type="EMBL" id="SOCP01000021">
    <property type="protein sequence ID" value="TDV40976.1"/>
    <property type="molecule type" value="Genomic_DNA"/>
</dbReference>
<proteinExistence type="predicted"/>
<gene>
    <name evidence="1" type="ORF">CLV71_12142</name>
</gene>
<dbReference type="OrthoDB" id="3344388at2"/>
<evidence type="ECO:0000313" key="1">
    <source>
        <dbReference type="EMBL" id="TDV40976.1"/>
    </source>
</evidence>
<organism evidence="1 2">
    <name type="scientific">Actinophytocola oryzae</name>
    <dbReference type="NCBI Taxonomy" id="502181"/>
    <lineage>
        <taxon>Bacteria</taxon>
        <taxon>Bacillati</taxon>
        <taxon>Actinomycetota</taxon>
        <taxon>Actinomycetes</taxon>
        <taxon>Pseudonocardiales</taxon>
        <taxon>Pseudonocardiaceae</taxon>
    </lineage>
</organism>
<reference evidence="1 2" key="1">
    <citation type="submission" date="2019-03" db="EMBL/GenBank/DDBJ databases">
        <title>Genomic Encyclopedia of Archaeal and Bacterial Type Strains, Phase II (KMG-II): from individual species to whole genera.</title>
        <authorList>
            <person name="Goeker M."/>
        </authorList>
    </citation>
    <scope>NUCLEOTIDE SEQUENCE [LARGE SCALE GENOMIC DNA]</scope>
    <source>
        <strain evidence="1 2">DSM 45499</strain>
    </source>
</reference>
<dbReference type="Proteomes" id="UP000294927">
    <property type="component" value="Unassembled WGS sequence"/>
</dbReference>
<accession>A0A4R7V0P6</accession>
<comment type="caution">
    <text evidence="1">The sequence shown here is derived from an EMBL/GenBank/DDBJ whole genome shotgun (WGS) entry which is preliminary data.</text>
</comment>
<dbReference type="AlphaFoldDB" id="A0A4R7V0P6"/>